<proteinExistence type="predicted"/>
<sequence length="418" mass="46582">LTLSPRNSEPALIHLFQEAKSHILIYDSQLSKISKSVQSELGSQHSQALKIFPIPNNLKNENIDNSAPVIKLDDDPYEKVIAIFHSSGSTSFPKLVPLTNRYFLVLEQQNKADDIVLATPPLFHIFGMVVSINTIFYPGSVYVFPIVSGSVPLINEILHSLNQSKSNVFYTLPATIEQIYKNHPEEIKTLLKLSSIKYAGAALSSQIGEKLIQSGVNVQSIYGSTETGVIMDTSKNSSSPNIPWNAMNLVIPESYIEWIERNDFLDGAKELIIKKGTPNLSNIKGNTENGSYRTGDLFLETSKGSGFYLLLGRADDTIVHSTGEKSNPIPIEDTIRLNQFVKQVVVIGFNRPLNCLFIELDYENIKLTPFLDVTKSIFDSVHQANNDCPSHSRIFDEMVYILPLEGKKIARTLKNNVQ</sequence>
<name>A0ACA9PYR6_9GLOM</name>
<evidence type="ECO:0000313" key="1">
    <source>
        <dbReference type="EMBL" id="CAG8725997.1"/>
    </source>
</evidence>
<evidence type="ECO:0000313" key="2">
    <source>
        <dbReference type="Proteomes" id="UP000789702"/>
    </source>
</evidence>
<accession>A0ACA9PYR6</accession>
<dbReference type="EMBL" id="CAJVPU010034703">
    <property type="protein sequence ID" value="CAG8725997.1"/>
    <property type="molecule type" value="Genomic_DNA"/>
</dbReference>
<dbReference type="Proteomes" id="UP000789702">
    <property type="component" value="Unassembled WGS sequence"/>
</dbReference>
<feature type="non-terminal residue" evidence="1">
    <location>
        <position position="1"/>
    </location>
</feature>
<protein>
    <submittedName>
        <fullName evidence="1">7224_t:CDS:1</fullName>
    </submittedName>
</protein>
<feature type="non-terminal residue" evidence="1">
    <location>
        <position position="418"/>
    </location>
</feature>
<gene>
    <name evidence="1" type="ORF">DHETER_LOCUS13134</name>
</gene>
<organism evidence="1 2">
    <name type="scientific">Dentiscutata heterogama</name>
    <dbReference type="NCBI Taxonomy" id="1316150"/>
    <lineage>
        <taxon>Eukaryota</taxon>
        <taxon>Fungi</taxon>
        <taxon>Fungi incertae sedis</taxon>
        <taxon>Mucoromycota</taxon>
        <taxon>Glomeromycotina</taxon>
        <taxon>Glomeromycetes</taxon>
        <taxon>Diversisporales</taxon>
        <taxon>Gigasporaceae</taxon>
        <taxon>Dentiscutata</taxon>
    </lineage>
</organism>
<reference evidence="1" key="1">
    <citation type="submission" date="2021-06" db="EMBL/GenBank/DDBJ databases">
        <authorList>
            <person name="Kallberg Y."/>
            <person name="Tangrot J."/>
            <person name="Rosling A."/>
        </authorList>
    </citation>
    <scope>NUCLEOTIDE SEQUENCE</scope>
    <source>
        <strain evidence="1">IL203A</strain>
    </source>
</reference>
<keyword evidence="2" id="KW-1185">Reference proteome</keyword>
<comment type="caution">
    <text evidence="1">The sequence shown here is derived from an EMBL/GenBank/DDBJ whole genome shotgun (WGS) entry which is preliminary data.</text>
</comment>